<reference evidence="2" key="2">
    <citation type="submission" date="2021-01" db="EMBL/GenBank/DDBJ databases">
        <authorList>
            <person name="Schikora-Tamarit M.A."/>
        </authorList>
    </citation>
    <scope>NUCLEOTIDE SEQUENCE</scope>
    <source>
        <strain evidence="2">CBS6341</strain>
    </source>
</reference>
<dbReference type="InterPro" id="IPR029058">
    <property type="entry name" value="AB_hydrolase_fold"/>
</dbReference>
<dbReference type="InterPro" id="IPR022742">
    <property type="entry name" value="Hydrolase_4"/>
</dbReference>
<reference evidence="2" key="1">
    <citation type="journal article" date="2021" name="Open Biol.">
        <title>Shared evolutionary footprints suggest mitochondrial oxidative damage underlies multiple complex I losses in fungi.</title>
        <authorList>
            <person name="Schikora-Tamarit M.A."/>
            <person name="Marcet-Houben M."/>
            <person name="Nosek J."/>
            <person name="Gabaldon T."/>
        </authorList>
    </citation>
    <scope>NUCLEOTIDE SEQUENCE</scope>
    <source>
        <strain evidence="2">CBS6341</strain>
    </source>
</reference>
<evidence type="ECO:0000259" key="1">
    <source>
        <dbReference type="Pfam" id="PF12146"/>
    </source>
</evidence>
<dbReference type="OrthoDB" id="3979913at2759"/>
<proteinExistence type="predicted"/>
<dbReference type="EMBL" id="JAEUBF010000681">
    <property type="protein sequence ID" value="KAH3676054.1"/>
    <property type="molecule type" value="Genomic_DNA"/>
</dbReference>
<feature type="domain" description="Serine aminopeptidase S33" evidence="1">
    <location>
        <begin position="38"/>
        <end position="268"/>
    </location>
</feature>
<keyword evidence="3" id="KW-1185">Reference proteome</keyword>
<organism evidence="2 3">
    <name type="scientific">Wickerhamomyces mucosus</name>
    <dbReference type="NCBI Taxonomy" id="1378264"/>
    <lineage>
        <taxon>Eukaryota</taxon>
        <taxon>Fungi</taxon>
        <taxon>Dikarya</taxon>
        <taxon>Ascomycota</taxon>
        <taxon>Saccharomycotina</taxon>
        <taxon>Saccharomycetes</taxon>
        <taxon>Phaffomycetales</taxon>
        <taxon>Wickerhamomycetaceae</taxon>
        <taxon>Wickerhamomyces</taxon>
    </lineage>
</organism>
<accession>A0A9P8TEP6</accession>
<dbReference type="Gene3D" id="3.40.50.1820">
    <property type="entry name" value="alpha/beta hydrolase"/>
    <property type="match status" value="1"/>
</dbReference>
<protein>
    <recommendedName>
        <fullName evidence="1">Serine aminopeptidase S33 domain-containing protein</fullName>
    </recommendedName>
</protein>
<dbReference type="Pfam" id="PF12146">
    <property type="entry name" value="Hydrolase_4"/>
    <property type="match status" value="1"/>
</dbReference>
<evidence type="ECO:0000313" key="3">
    <source>
        <dbReference type="Proteomes" id="UP000769528"/>
    </source>
</evidence>
<dbReference type="AlphaFoldDB" id="A0A9P8TEP6"/>
<comment type="caution">
    <text evidence="2">The sequence shown here is derived from an EMBL/GenBank/DDBJ whole genome shotgun (WGS) entry which is preliminary data.</text>
</comment>
<name>A0A9P8TEP6_9ASCO</name>
<evidence type="ECO:0000313" key="2">
    <source>
        <dbReference type="EMBL" id="KAH3676054.1"/>
    </source>
</evidence>
<sequence length="294" mass="34926">MVKNEIFDIPFRLASFTKNDINYTAEIYTLINPEDTPYKGRVILLHNPGEDVALYKRTIERFSLTGYETFFYQMKKHYKNEDEITREMNRIIKICVDDLDQLKNIPNHKIHLVGNFITGTKALNYTINGRFRYRIKSVVSINPLIDPTSMFNRNSFINKSISLTSKIRPSVKLKYTNTSITSNQEFLNYLENQNYDLSFMNFNDLKYLNKIISKISKIKYIQASDKIKNLFIIQSKQNKFIEIENTRIFFDRIQPLPELSRFVIYEKGKANLFLENDEIFQSLMNDILDWFEYN</sequence>
<dbReference type="Proteomes" id="UP000769528">
    <property type="component" value="Unassembled WGS sequence"/>
</dbReference>
<dbReference type="SUPFAM" id="SSF53474">
    <property type="entry name" value="alpha/beta-Hydrolases"/>
    <property type="match status" value="1"/>
</dbReference>
<gene>
    <name evidence="2" type="ORF">WICMUC_002351</name>
</gene>